<evidence type="ECO:0008006" key="4">
    <source>
        <dbReference type="Google" id="ProtNLM"/>
    </source>
</evidence>
<organism evidence="2 3">
    <name type="scientific">Micromonospora sonchi</name>
    <dbReference type="NCBI Taxonomy" id="1763543"/>
    <lineage>
        <taxon>Bacteria</taxon>
        <taxon>Bacillati</taxon>
        <taxon>Actinomycetota</taxon>
        <taxon>Actinomycetes</taxon>
        <taxon>Micromonosporales</taxon>
        <taxon>Micromonosporaceae</taxon>
        <taxon>Micromonospora</taxon>
    </lineage>
</organism>
<proteinExistence type="predicted"/>
<gene>
    <name evidence="2" type="ORF">GCM10011608_41160</name>
</gene>
<dbReference type="RefSeq" id="WP_229706215.1">
    <property type="nucleotide sequence ID" value="NZ_BMNB01000020.1"/>
</dbReference>
<dbReference type="EMBL" id="BMNB01000020">
    <property type="protein sequence ID" value="GGM51991.1"/>
    <property type="molecule type" value="Genomic_DNA"/>
</dbReference>
<keyword evidence="3" id="KW-1185">Reference proteome</keyword>
<evidence type="ECO:0000313" key="2">
    <source>
        <dbReference type="EMBL" id="GGM51991.1"/>
    </source>
</evidence>
<reference evidence="2" key="1">
    <citation type="journal article" date="2014" name="Int. J. Syst. Evol. Microbiol.">
        <title>Complete genome sequence of Corynebacterium casei LMG S-19264T (=DSM 44701T), isolated from a smear-ripened cheese.</title>
        <authorList>
            <consortium name="US DOE Joint Genome Institute (JGI-PGF)"/>
            <person name="Walter F."/>
            <person name="Albersmeier A."/>
            <person name="Kalinowski J."/>
            <person name="Ruckert C."/>
        </authorList>
    </citation>
    <scope>NUCLEOTIDE SEQUENCE</scope>
    <source>
        <strain evidence="2">CGMCC 4.7312</strain>
    </source>
</reference>
<evidence type="ECO:0000256" key="1">
    <source>
        <dbReference type="SAM" id="Phobius"/>
    </source>
</evidence>
<evidence type="ECO:0000313" key="3">
    <source>
        <dbReference type="Proteomes" id="UP000608890"/>
    </source>
</evidence>
<protein>
    <recommendedName>
        <fullName evidence="4">DUF4233 domain-containing protein</fullName>
    </recommendedName>
</protein>
<keyword evidence="1" id="KW-0472">Membrane</keyword>
<dbReference type="Proteomes" id="UP000608890">
    <property type="component" value="Unassembled WGS sequence"/>
</dbReference>
<dbReference type="AlphaFoldDB" id="A0A917X013"/>
<keyword evidence="1" id="KW-1133">Transmembrane helix</keyword>
<accession>A0A917X013</accession>
<feature type="transmembrane region" description="Helical" evidence="1">
    <location>
        <begin position="29"/>
        <end position="50"/>
    </location>
</feature>
<feature type="transmembrane region" description="Helical" evidence="1">
    <location>
        <begin position="85"/>
        <end position="118"/>
    </location>
</feature>
<sequence>MVVRMVVRAPGGGDGDVFRHPAMPTPLRLTVLAFTLLSLIFTLAVAHRLLTKGGSFGAPVFFSIMAVASAMVALGLVGRRPWAPYCAYALAGLLAAASLGLFGAITCVGLALLAWVLWALNTRACRDWLRERRRLR</sequence>
<comment type="caution">
    <text evidence="2">The sequence shown here is derived from an EMBL/GenBank/DDBJ whole genome shotgun (WGS) entry which is preliminary data.</text>
</comment>
<keyword evidence="1" id="KW-0812">Transmembrane</keyword>
<feature type="transmembrane region" description="Helical" evidence="1">
    <location>
        <begin position="56"/>
        <end position="78"/>
    </location>
</feature>
<reference evidence="2" key="2">
    <citation type="submission" date="2020-09" db="EMBL/GenBank/DDBJ databases">
        <authorList>
            <person name="Sun Q."/>
            <person name="Zhou Y."/>
        </authorList>
    </citation>
    <scope>NUCLEOTIDE SEQUENCE</scope>
    <source>
        <strain evidence="2">CGMCC 4.7312</strain>
    </source>
</reference>
<name>A0A917X013_9ACTN</name>